<organism evidence="2 3">
    <name type="scientific">Aspergillus keveii</name>
    <dbReference type="NCBI Taxonomy" id="714993"/>
    <lineage>
        <taxon>Eukaryota</taxon>
        <taxon>Fungi</taxon>
        <taxon>Dikarya</taxon>
        <taxon>Ascomycota</taxon>
        <taxon>Pezizomycotina</taxon>
        <taxon>Eurotiomycetes</taxon>
        <taxon>Eurotiomycetidae</taxon>
        <taxon>Eurotiales</taxon>
        <taxon>Aspergillaceae</taxon>
        <taxon>Aspergillus</taxon>
        <taxon>Aspergillus subgen. Nidulantes</taxon>
    </lineage>
</organism>
<sequence length="367" mass="41986">MLSGLLRVVKAYFEVISFILILTLYGVCTQARLVPYILKRKIVNTIQISRARKLKRGVSRPILDDTDRKIALPPLADRVGFHHLPFEIQQQIFDLVLPGRLVIQPEFRGDRLVSRIGTFPNYYWNRWPRKKHIRNDSDRTSDAFAHVLDQGGWYLDQTPEPLDPSARAPERYLICGFAEALSRDRRSEVYPTGYVDLLRVDRRCYACLLSDLYARHTISFFGAEMLSLFMENASPEGMQRIRYVHLGIALPKPGSKAYLDARKSVTVAISRMAGIFSGLEEVDVEVALLWGEKLGDLHDLSRWLLHEAFEALGGLLKKFVLKVSVLQRIVEMRIAGDVLKPVLLPVKVLNSRQYSELKTRLTGNLKR</sequence>
<keyword evidence="1" id="KW-1133">Transmembrane helix</keyword>
<evidence type="ECO:0000256" key="1">
    <source>
        <dbReference type="SAM" id="Phobius"/>
    </source>
</evidence>
<reference evidence="2 3" key="1">
    <citation type="submission" date="2024-07" db="EMBL/GenBank/DDBJ databases">
        <title>Section-level genome sequencing and comparative genomics of Aspergillus sections Usti and Cavernicolus.</title>
        <authorList>
            <consortium name="Lawrence Berkeley National Laboratory"/>
            <person name="Nybo J.L."/>
            <person name="Vesth T.C."/>
            <person name="Theobald S."/>
            <person name="Frisvad J.C."/>
            <person name="Larsen T.O."/>
            <person name="Kjaerboelling I."/>
            <person name="Rothschild-Mancinelli K."/>
            <person name="Lyhne E.K."/>
            <person name="Kogle M.E."/>
            <person name="Barry K."/>
            <person name="Clum A."/>
            <person name="Na H."/>
            <person name="Ledsgaard L."/>
            <person name="Lin J."/>
            <person name="Lipzen A."/>
            <person name="Kuo A."/>
            <person name="Riley R."/>
            <person name="Mondo S."/>
            <person name="Labutti K."/>
            <person name="Haridas S."/>
            <person name="Pangalinan J."/>
            <person name="Salamov A.A."/>
            <person name="Simmons B.A."/>
            <person name="Magnuson J.K."/>
            <person name="Chen J."/>
            <person name="Drula E."/>
            <person name="Henrissat B."/>
            <person name="Wiebenga A."/>
            <person name="Lubbers R.J."/>
            <person name="Gomes A.C."/>
            <person name="Makela M.R."/>
            <person name="Stajich J."/>
            <person name="Grigoriev I.V."/>
            <person name="Mortensen U.H."/>
            <person name="De Vries R.P."/>
            <person name="Baker S.E."/>
            <person name="Andersen M.R."/>
        </authorList>
    </citation>
    <scope>NUCLEOTIDE SEQUENCE [LARGE SCALE GENOMIC DNA]</scope>
    <source>
        <strain evidence="2 3">CBS 209.92</strain>
    </source>
</reference>
<proteinExistence type="predicted"/>
<evidence type="ECO:0000313" key="2">
    <source>
        <dbReference type="EMBL" id="KAL2784318.1"/>
    </source>
</evidence>
<evidence type="ECO:0000313" key="3">
    <source>
        <dbReference type="Proteomes" id="UP001610563"/>
    </source>
</evidence>
<accession>A0ABR4FMP3</accession>
<comment type="caution">
    <text evidence="2">The sequence shown here is derived from an EMBL/GenBank/DDBJ whole genome shotgun (WGS) entry which is preliminary data.</text>
</comment>
<gene>
    <name evidence="2" type="ORF">BJX66DRAFT_316804</name>
</gene>
<protein>
    <recommendedName>
        <fullName evidence="4">Cytochrome P450</fullName>
    </recommendedName>
</protein>
<dbReference type="EMBL" id="JBFTWV010000184">
    <property type="protein sequence ID" value="KAL2784318.1"/>
    <property type="molecule type" value="Genomic_DNA"/>
</dbReference>
<evidence type="ECO:0008006" key="4">
    <source>
        <dbReference type="Google" id="ProtNLM"/>
    </source>
</evidence>
<name>A0ABR4FMP3_9EURO</name>
<keyword evidence="3" id="KW-1185">Reference proteome</keyword>
<dbReference type="Proteomes" id="UP001610563">
    <property type="component" value="Unassembled WGS sequence"/>
</dbReference>
<keyword evidence="1" id="KW-0472">Membrane</keyword>
<keyword evidence="1" id="KW-0812">Transmembrane</keyword>
<feature type="transmembrane region" description="Helical" evidence="1">
    <location>
        <begin position="12"/>
        <end position="34"/>
    </location>
</feature>